<dbReference type="PROSITE" id="PS51740">
    <property type="entry name" value="SPOVT_ABRB"/>
    <property type="match status" value="1"/>
</dbReference>
<keyword evidence="1" id="KW-0238">DNA-binding</keyword>
<evidence type="ECO:0000259" key="2">
    <source>
        <dbReference type="PROSITE" id="PS51740"/>
    </source>
</evidence>
<name>A0A1T4LSM6_9FIRM</name>
<evidence type="ECO:0000313" key="4">
    <source>
        <dbReference type="Proteomes" id="UP000190625"/>
    </source>
</evidence>
<dbReference type="Pfam" id="PF04014">
    <property type="entry name" value="MazE_antitoxin"/>
    <property type="match status" value="1"/>
</dbReference>
<dbReference type="Pfam" id="PF15714">
    <property type="entry name" value="SpoVT_C"/>
    <property type="match status" value="1"/>
</dbReference>
<dbReference type="InterPro" id="IPR029016">
    <property type="entry name" value="GAF-like_dom_sf"/>
</dbReference>
<feature type="domain" description="SpoVT-AbrB" evidence="2">
    <location>
        <begin position="5"/>
        <end position="51"/>
    </location>
</feature>
<dbReference type="STRING" id="142842.SAMN02745118_01236"/>
<dbReference type="PANTHER" id="PTHR36432:SF1">
    <property type="entry name" value="STAGE V SPORULATION PROTEIN T"/>
    <property type="match status" value="1"/>
</dbReference>
<dbReference type="Gene3D" id="3.30.450.40">
    <property type="match status" value="1"/>
</dbReference>
<dbReference type="SUPFAM" id="SSF89447">
    <property type="entry name" value="AbrB/MazE/MraZ-like"/>
    <property type="match status" value="1"/>
</dbReference>
<organism evidence="3 4">
    <name type="scientific">Selenihalanaerobacter shriftii</name>
    <dbReference type="NCBI Taxonomy" id="142842"/>
    <lineage>
        <taxon>Bacteria</taxon>
        <taxon>Bacillati</taxon>
        <taxon>Bacillota</taxon>
        <taxon>Clostridia</taxon>
        <taxon>Halanaerobiales</taxon>
        <taxon>Halobacteroidaceae</taxon>
        <taxon>Selenihalanaerobacter</taxon>
    </lineage>
</organism>
<dbReference type="NCBIfam" id="TIGR01439">
    <property type="entry name" value="lp_hng_hel_AbrB"/>
    <property type="match status" value="1"/>
</dbReference>
<gene>
    <name evidence="3" type="ORF">SAMN02745118_01236</name>
</gene>
<accession>A0A1T4LSM6</accession>
<evidence type="ECO:0000256" key="1">
    <source>
        <dbReference type="PROSITE-ProRule" id="PRU01076"/>
    </source>
</evidence>
<dbReference type="Proteomes" id="UP000190625">
    <property type="component" value="Unassembled WGS sequence"/>
</dbReference>
<dbReference type="InterPro" id="IPR037914">
    <property type="entry name" value="SpoVT-AbrB_sf"/>
</dbReference>
<dbReference type="PANTHER" id="PTHR36432">
    <property type="match status" value="1"/>
</dbReference>
<protein>
    <submittedName>
        <fullName evidence="3">AbrB family transcriptional regulator, stage V sporulation protein T</fullName>
    </submittedName>
</protein>
<reference evidence="4" key="1">
    <citation type="submission" date="2017-02" db="EMBL/GenBank/DDBJ databases">
        <authorList>
            <person name="Varghese N."/>
            <person name="Submissions S."/>
        </authorList>
    </citation>
    <scope>NUCLEOTIDE SEQUENCE [LARGE SCALE GENOMIC DNA]</scope>
    <source>
        <strain evidence="4">ATCC BAA-73</strain>
    </source>
</reference>
<dbReference type="EMBL" id="FUWM01000009">
    <property type="protein sequence ID" value="SJZ57739.1"/>
    <property type="molecule type" value="Genomic_DNA"/>
</dbReference>
<evidence type="ECO:0000313" key="3">
    <source>
        <dbReference type="EMBL" id="SJZ57739.1"/>
    </source>
</evidence>
<dbReference type="SMART" id="SM00966">
    <property type="entry name" value="SpoVT_AbrB"/>
    <property type="match status" value="1"/>
</dbReference>
<sequence length="180" mass="20030">MKATGIVRKIDNLGRVVIPKEIRKEMKINNGNTLEIFVDQDDSVILKKYSPVEELDRLEDYIDTLIETTECNVMITDTDKVVAGSKEMERYAKRPVGHGVKQAMENRNTEIIETATEANICEGCNKHDKCELGSVLISPIIKQGDVLGAIILSSENRALGDYESKIAETSSKIFSKQLGL</sequence>
<proteinExistence type="predicted"/>
<dbReference type="InterPro" id="IPR052731">
    <property type="entry name" value="B_subtilis_Trans_State_Reg"/>
</dbReference>
<dbReference type="AlphaFoldDB" id="A0A1T4LSM6"/>
<dbReference type="InterPro" id="IPR007159">
    <property type="entry name" value="SpoVT-AbrB_dom"/>
</dbReference>
<dbReference type="GO" id="GO:0003677">
    <property type="term" value="F:DNA binding"/>
    <property type="evidence" value="ECO:0007669"/>
    <property type="project" value="UniProtKB-UniRule"/>
</dbReference>
<keyword evidence="4" id="KW-1185">Reference proteome</keyword>
<dbReference type="Gene3D" id="2.10.260.10">
    <property type="match status" value="1"/>
</dbReference>
<dbReference type="RefSeq" id="WP_078809722.1">
    <property type="nucleotide sequence ID" value="NZ_FUWM01000009.1"/>
</dbReference>